<protein>
    <submittedName>
        <fullName evidence="1">Uncharacterized protein</fullName>
    </submittedName>
</protein>
<name>A0A1Z4LH80_9CYAN</name>
<evidence type="ECO:0000313" key="1">
    <source>
        <dbReference type="EMBL" id="BAY80582.1"/>
    </source>
</evidence>
<gene>
    <name evidence="1" type="ORF">NIES267_00390</name>
</gene>
<sequence>MNNSMKIWFICFVVLFAASQLFDWVQQFTLPLPIYILGGAFLAVASNYEKLFGSFLAEYSDESYTQQQQLDASSQPEVSASLDNYEYVEEFEESKIRE</sequence>
<reference evidence="1 2" key="1">
    <citation type="submission" date="2017-06" db="EMBL/GenBank/DDBJ databases">
        <title>Genome sequencing of cyanobaciteial culture collection at National Institute for Environmental Studies (NIES).</title>
        <authorList>
            <person name="Hirose Y."/>
            <person name="Shimura Y."/>
            <person name="Fujisawa T."/>
            <person name="Nakamura Y."/>
            <person name="Kawachi M."/>
        </authorList>
    </citation>
    <scope>NUCLEOTIDE SEQUENCE [LARGE SCALE GENOMIC DNA]</scope>
    <source>
        <strain evidence="1 2">NIES-267</strain>
    </source>
</reference>
<proteinExistence type="predicted"/>
<keyword evidence="2" id="KW-1185">Reference proteome</keyword>
<organism evidence="1 2">
    <name type="scientific">Calothrix parasitica NIES-267</name>
    <dbReference type="NCBI Taxonomy" id="1973488"/>
    <lineage>
        <taxon>Bacteria</taxon>
        <taxon>Bacillati</taxon>
        <taxon>Cyanobacteriota</taxon>
        <taxon>Cyanophyceae</taxon>
        <taxon>Nostocales</taxon>
        <taxon>Calotrichaceae</taxon>
        <taxon>Calothrix</taxon>
    </lineage>
</organism>
<evidence type="ECO:0000313" key="2">
    <source>
        <dbReference type="Proteomes" id="UP000218418"/>
    </source>
</evidence>
<dbReference type="Proteomes" id="UP000218418">
    <property type="component" value="Chromosome"/>
</dbReference>
<dbReference type="EMBL" id="AP018227">
    <property type="protein sequence ID" value="BAY80582.1"/>
    <property type="molecule type" value="Genomic_DNA"/>
</dbReference>
<accession>A0A1Z4LH80</accession>
<dbReference type="AlphaFoldDB" id="A0A1Z4LH80"/>